<sequence length="497" mass="57463">MKKLLFSLIGYLITVTVFAQSERPNIIFILSDDHRYDFMGFTGAVEGLETPNLDRMAQNGAYFPNAFVTTALCSPSRASILTGQYAHKHTIVDNSAPVPEGTKFFPEILQKNGYQTAFLGKWHMGDADDNPRAGFDYWLSFRGQGVYNNPTFNINGEQVKQPEGSYTSDLLTDYAIEWLDERDEEKPFFVYLSHKAVHAEFTPAERHRGVHENTPVVTPPSMYLTATKDSPYFSDREMPITSPVNYQDIPEWVRKQRYSWHGVDHMYHGAIPFDEFYKLYLETLLGIDESVGRVLDWVEENGLTESTMIIYMGDNGFSFGEHGLIDKRHAYEESMKVPFLAQYPKMIQPGSTNDNIVMNIDLAPTFLELAGLAGSKPGIQGQSLFPILNDPENQWRDKVFYEYYWEMAYPSTPTIFAVRTDRYKYIFNHGVWDINELYDLKNDPYEMNNLIRSEAHQEIAKRLRDDVFTWLENTGGEQIPLKRISYPKRDHIYQRTY</sequence>
<comment type="caution">
    <text evidence="6">The sequence shown here is derived from an EMBL/GenBank/DDBJ whole genome shotgun (WGS) entry which is preliminary data.</text>
</comment>
<evidence type="ECO:0000256" key="1">
    <source>
        <dbReference type="ARBA" id="ARBA00008779"/>
    </source>
</evidence>
<dbReference type="InterPro" id="IPR024607">
    <property type="entry name" value="Sulfatase_CS"/>
</dbReference>
<dbReference type="RefSeq" id="WP_289998518.1">
    <property type="nucleotide sequence ID" value="NZ_JAUEPH010000001.1"/>
</dbReference>
<evidence type="ECO:0000256" key="3">
    <source>
        <dbReference type="ARBA" id="ARBA00022801"/>
    </source>
</evidence>
<dbReference type="Proteomes" id="UP001171916">
    <property type="component" value="Unassembled WGS sequence"/>
</dbReference>
<gene>
    <name evidence="6" type="ORF">QVH07_02325</name>
</gene>
<dbReference type="EMBL" id="JAUEPH010000001">
    <property type="protein sequence ID" value="MDN3202963.1"/>
    <property type="molecule type" value="Genomic_DNA"/>
</dbReference>
<keyword evidence="3" id="KW-0378">Hydrolase</keyword>
<evidence type="ECO:0000313" key="6">
    <source>
        <dbReference type="EMBL" id="MDN3202963.1"/>
    </source>
</evidence>
<dbReference type="CDD" id="cd16031">
    <property type="entry name" value="G6S_like"/>
    <property type="match status" value="1"/>
</dbReference>
<reference evidence="6" key="1">
    <citation type="submission" date="2023-06" db="EMBL/GenBank/DDBJ databases">
        <title>Robiginitalea aurantiacus sp. nov. and Algoriphagus sediminis sp. nov., isolated from coastal sediment.</title>
        <authorList>
            <person name="Zhou Z.Y."/>
            <person name="An J."/>
            <person name="Jia Y.W."/>
            <person name="Du Z.J."/>
        </authorList>
    </citation>
    <scope>NUCLEOTIDE SEQUENCE</scope>
    <source>
        <strain evidence="6">C2-7</strain>
    </source>
</reference>
<keyword evidence="2" id="KW-0732">Signal</keyword>
<feature type="domain" description="Sulfatase N-terminal" evidence="5">
    <location>
        <begin position="24"/>
        <end position="371"/>
    </location>
</feature>
<keyword evidence="7" id="KW-1185">Reference proteome</keyword>
<dbReference type="InterPro" id="IPR000917">
    <property type="entry name" value="Sulfatase_N"/>
</dbReference>
<protein>
    <submittedName>
        <fullName evidence="6">Sulfatase</fullName>
    </submittedName>
</protein>
<evidence type="ECO:0000313" key="7">
    <source>
        <dbReference type="Proteomes" id="UP001171916"/>
    </source>
</evidence>
<proteinExistence type="inferred from homology"/>
<evidence type="ECO:0000259" key="5">
    <source>
        <dbReference type="Pfam" id="PF00884"/>
    </source>
</evidence>
<dbReference type="Gene3D" id="3.40.720.10">
    <property type="entry name" value="Alkaline Phosphatase, subunit A"/>
    <property type="match status" value="1"/>
</dbReference>
<evidence type="ECO:0000256" key="2">
    <source>
        <dbReference type="ARBA" id="ARBA00022729"/>
    </source>
</evidence>
<dbReference type="PANTHER" id="PTHR43108:SF8">
    <property type="entry name" value="SD21168P"/>
    <property type="match status" value="1"/>
</dbReference>
<keyword evidence="4" id="KW-0325">Glycoprotein</keyword>
<dbReference type="PROSITE" id="PS00523">
    <property type="entry name" value="SULFATASE_1"/>
    <property type="match status" value="1"/>
</dbReference>
<organism evidence="6 7">
    <name type="scientific">Algoriphagus sediminis</name>
    <dbReference type="NCBI Taxonomy" id="3057113"/>
    <lineage>
        <taxon>Bacteria</taxon>
        <taxon>Pseudomonadati</taxon>
        <taxon>Bacteroidota</taxon>
        <taxon>Cytophagia</taxon>
        <taxon>Cytophagales</taxon>
        <taxon>Cyclobacteriaceae</taxon>
        <taxon>Algoriphagus</taxon>
    </lineage>
</organism>
<dbReference type="SUPFAM" id="SSF53649">
    <property type="entry name" value="Alkaline phosphatase-like"/>
    <property type="match status" value="1"/>
</dbReference>
<dbReference type="PANTHER" id="PTHR43108">
    <property type="entry name" value="N-ACETYLGLUCOSAMINE-6-SULFATASE FAMILY MEMBER"/>
    <property type="match status" value="1"/>
</dbReference>
<name>A0ABT7Y8Z6_9BACT</name>
<accession>A0ABT7Y8Z6</accession>
<evidence type="ECO:0000256" key="4">
    <source>
        <dbReference type="ARBA" id="ARBA00023180"/>
    </source>
</evidence>
<dbReference type="Pfam" id="PF00884">
    <property type="entry name" value="Sulfatase"/>
    <property type="match status" value="1"/>
</dbReference>
<dbReference type="InterPro" id="IPR017850">
    <property type="entry name" value="Alkaline_phosphatase_core_sf"/>
</dbReference>
<comment type="similarity">
    <text evidence="1">Belongs to the sulfatase family.</text>
</comment>